<accession>A0ABR3EK75</accession>
<keyword evidence="3" id="KW-1185">Reference proteome</keyword>
<sequence length="248" mass="26636">MVTTSRSTAAPPSTQHDIPPHMQHIPTRTSLEIPLFVGETVLSVERRDGLVITTTVKVEVEGNDRRPGQSQPSASVAATRGTADAESSEELMYPSTDDGSNSDDSLVVVDSSAPPPPNPVRSVLPGPPVVPVPTEFRRPANDTVFSKTDVITRLVEGVPNARRKAFGSWDQALWNYAAAYQGVHPYRQGMHNNTPGYKPQILRVAGAVNPLAASYTFGSGHMVGAVDISGLDLDADRLNYEVDIVPDE</sequence>
<comment type="caution">
    <text evidence="2">The sequence shown here is derived from an EMBL/GenBank/DDBJ whole genome shotgun (WGS) entry which is preliminary data.</text>
</comment>
<reference evidence="2 3" key="1">
    <citation type="submission" date="2024-02" db="EMBL/GenBank/DDBJ databases">
        <title>A draft genome for the cacao thread blight pathogen Marasmius crinis-equi.</title>
        <authorList>
            <person name="Cohen S.P."/>
            <person name="Baruah I.K."/>
            <person name="Amoako-Attah I."/>
            <person name="Bukari Y."/>
            <person name="Meinhardt L.W."/>
            <person name="Bailey B.A."/>
        </authorList>
    </citation>
    <scope>NUCLEOTIDE SEQUENCE [LARGE SCALE GENOMIC DNA]</scope>
    <source>
        <strain evidence="2 3">GH-76</strain>
    </source>
</reference>
<dbReference type="EMBL" id="JBAHYK010003734">
    <property type="protein sequence ID" value="KAL0563253.1"/>
    <property type="molecule type" value="Genomic_DNA"/>
</dbReference>
<evidence type="ECO:0000313" key="2">
    <source>
        <dbReference type="EMBL" id="KAL0563253.1"/>
    </source>
</evidence>
<organism evidence="2 3">
    <name type="scientific">Marasmius crinis-equi</name>
    <dbReference type="NCBI Taxonomy" id="585013"/>
    <lineage>
        <taxon>Eukaryota</taxon>
        <taxon>Fungi</taxon>
        <taxon>Dikarya</taxon>
        <taxon>Basidiomycota</taxon>
        <taxon>Agaricomycotina</taxon>
        <taxon>Agaricomycetes</taxon>
        <taxon>Agaricomycetidae</taxon>
        <taxon>Agaricales</taxon>
        <taxon>Marasmiineae</taxon>
        <taxon>Marasmiaceae</taxon>
        <taxon>Marasmius</taxon>
    </lineage>
</organism>
<name>A0ABR3EK75_9AGAR</name>
<dbReference type="Proteomes" id="UP001465976">
    <property type="component" value="Unassembled WGS sequence"/>
</dbReference>
<feature type="region of interest" description="Disordered" evidence="1">
    <location>
        <begin position="1"/>
        <end position="23"/>
    </location>
</feature>
<gene>
    <name evidence="2" type="ORF">V5O48_018822</name>
</gene>
<feature type="compositionally biased region" description="Low complexity" evidence="1">
    <location>
        <begin position="97"/>
        <end position="112"/>
    </location>
</feature>
<proteinExistence type="predicted"/>
<feature type="compositionally biased region" description="Low complexity" evidence="1">
    <location>
        <begin position="1"/>
        <end position="14"/>
    </location>
</feature>
<evidence type="ECO:0000256" key="1">
    <source>
        <dbReference type="SAM" id="MobiDB-lite"/>
    </source>
</evidence>
<protein>
    <submittedName>
        <fullName evidence="2">Uncharacterized protein</fullName>
    </submittedName>
</protein>
<feature type="region of interest" description="Disordered" evidence="1">
    <location>
        <begin position="61"/>
        <end position="126"/>
    </location>
</feature>
<feature type="compositionally biased region" description="Pro residues" evidence="1">
    <location>
        <begin position="113"/>
        <end position="126"/>
    </location>
</feature>
<evidence type="ECO:0000313" key="3">
    <source>
        <dbReference type="Proteomes" id="UP001465976"/>
    </source>
</evidence>